<organism evidence="2 3">
    <name type="scientific">Pleurodeles waltl</name>
    <name type="common">Iberian ribbed newt</name>
    <dbReference type="NCBI Taxonomy" id="8319"/>
    <lineage>
        <taxon>Eukaryota</taxon>
        <taxon>Metazoa</taxon>
        <taxon>Chordata</taxon>
        <taxon>Craniata</taxon>
        <taxon>Vertebrata</taxon>
        <taxon>Euteleostomi</taxon>
        <taxon>Amphibia</taxon>
        <taxon>Batrachia</taxon>
        <taxon>Caudata</taxon>
        <taxon>Salamandroidea</taxon>
        <taxon>Salamandridae</taxon>
        <taxon>Pleurodelinae</taxon>
        <taxon>Pleurodeles</taxon>
    </lineage>
</organism>
<name>A0AAV7UAF3_PLEWA</name>
<gene>
    <name evidence="2" type="ORF">NDU88_002129</name>
</gene>
<evidence type="ECO:0000313" key="2">
    <source>
        <dbReference type="EMBL" id="KAJ1185336.1"/>
    </source>
</evidence>
<feature type="region of interest" description="Disordered" evidence="1">
    <location>
        <begin position="34"/>
        <end position="55"/>
    </location>
</feature>
<proteinExistence type="predicted"/>
<dbReference type="Proteomes" id="UP001066276">
    <property type="component" value="Chromosome 3_1"/>
</dbReference>
<accession>A0AAV7UAF3</accession>
<comment type="caution">
    <text evidence="2">The sequence shown here is derived from an EMBL/GenBank/DDBJ whole genome shotgun (WGS) entry which is preliminary data.</text>
</comment>
<feature type="region of interest" description="Disordered" evidence="1">
    <location>
        <begin position="69"/>
        <end position="89"/>
    </location>
</feature>
<dbReference type="EMBL" id="JANPWB010000005">
    <property type="protein sequence ID" value="KAJ1185336.1"/>
    <property type="molecule type" value="Genomic_DNA"/>
</dbReference>
<reference evidence="2" key="1">
    <citation type="journal article" date="2022" name="bioRxiv">
        <title>Sequencing and chromosome-scale assembly of the giantPleurodeles waltlgenome.</title>
        <authorList>
            <person name="Brown T."/>
            <person name="Elewa A."/>
            <person name="Iarovenko S."/>
            <person name="Subramanian E."/>
            <person name="Araus A.J."/>
            <person name="Petzold A."/>
            <person name="Susuki M."/>
            <person name="Suzuki K.-i.T."/>
            <person name="Hayashi T."/>
            <person name="Toyoda A."/>
            <person name="Oliveira C."/>
            <person name="Osipova E."/>
            <person name="Leigh N.D."/>
            <person name="Simon A."/>
            <person name="Yun M.H."/>
        </authorList>
    </citation>
    <scope>NUCLEOTIDE SEQUENCE</scope>
    <source>
        <strain evidence="2">20211129_DDA</strain>
        <tissue evidence="2">Liver</tissue>
    </source>
</reference>
<sequence length="135" mass="13994">MNIKSRAGKRGPAELEEAPGELRWRIAGVPVTGAPLEAEGEPATGVETRAPGPGMPWMDCAALRPSISTLPPTHPTPWLDSPGFGGTSKLPVSEGDWDLGVARSLGRQCRTCCCLGLPAALVPGCSDPRGFLPGP</sequence>
<evidence type="ECO:0000256" key="1">
    <source>
        <dbReference type="SAM" id="MobiDB-lite"/>
    </source>
</evidence>
<evidence type="ECO:0000313" key="3">
    <source>
        <dbReference type="Proteomes" id="UP001066276"/>
    </source>
</evidence>
<dbReference type="AlphaFoldDB" id="A0AAV7UAF3"/>
<protein>
    <submittedName>
        <fullName evidence="2">Uncharacterized protein</fullName>
    </submittedName>
</protein>
<keyword evidence="3" id="KW-1185">Reference proteome</keyword>